<comment type="similarity">
    <text evidence="1">Belongs to the UPF0236 family.</text>
</comment>
<reference evidence="3" key="1">
    <citation type="submission" date="2017-05" db="EMBL/GenBank/DDBJ databases">
        <authorList>
            <person name="Lin X.B."/>
            <person name="Stothard P."/>
            <person name="Tasseva G."/>
            <person name="Walter J."/>
        </authorList>
    </citation>
    <scope>NUCLEOTIDE SEQUENCE [LARGE SCALE GENOMIC DNA]</scope>
    <source>
        <strain evidence="3">114h</strain>
    </source>
</reference>
<dbReference type="AlphaFoldDB" id="A0A256SXR6"/>
<gene>
    <name evidence="2" type="ORF">CBF96_00020</name>
</gene>
<dbReference type="RefSeq" id="WP_179231202.1">
    <property type="nucleotide sequence ID" value="NZ_NGPL01000004.1"/>
</dbReference>
<dbReference type="EMBL" id="NGPL01000004">
    <property type="protein sequence ID" value="OYS71620.1"/>
    <property type="molecule type" value="Genomic_DNA"/>
</dbReference>
<reference evidence="2 3" key="2">
    <citation type="submission" date="2017-09" db="EMBL/GenBank/DDBJ databases">
        <title>Tripartite evolution among Lactobacillus johnsonii, Lactobacillus taiwanensis, Lactobacillus reuteri and their rodent host.</title>
        <authorList>
            <person name="Wang T."/>
            <person name="Knowles S."/>
            <person name="Cheng C."/>
        </authorList>
    </citation>
    <scope>NUCLEOTIDE SEQUENCE [LARGE SCALE GENOMIC DNA]</scope>
    <source>
        <strain evidence="2 3">114h</strain>
    </source>
</reference>
<evidence type="ECO:0000256" key="1">
    <source>
        <dbReference type="ARBA" id="ARBA00006539"/>
    </source>
</evidence>
<comment type="caution">
    <text evidence="2">The sequence shown here is derived from an EMBL/GenBank/DDBJ whole genome shotgun (WGS) entry which is preliminary data.</text>
</comment>
<dbReference type="Proteomes" id="UP000215747">
    <property type="component" value="Unassembled WGS sequence"/>
</dbReference>
<organism evidence="2 3">
    <name type="scientific">Limosilactobacillus reuteri</name>
    <name type="common">Lactobacillus reuteri</name>
    <dbReference type="NCBI Taxonomy" id="1598"/>
    <lineage>
        <taxon>Bacteria</taxon>
        <taxon>Bacillati</taxon>
        <taxon>Bacillota</taxon>
        <taxon>Bacilli</taxon>
        <taxon>Lactobacillales</taxon>
        <taxon>Lactobacillaceae</taxon>
        <taxon>Limosilactobacillus</taxon>
    </lineage>
</organism>
<dbReference type="Pfam" id="PF06782">
    <property type="entry name" value="UPF0236"/>
    <property type="match status" value="1"/>
</dbReference>
<feature type="non-terminal residue" evidence="2">
    <location>
        <position position="1"/>
    </location>
</feature>
<protein>
    <submittedName>
        <fullName evidence="2">ISLre2 family transposase</fullName>
    </submittedName>
</protein>
<name>A0A256SXR6_LIMRT</name>
<sequence length="84" mass="10016">LKGVLELGQVIMQNFLESLDRSLKSQAPANYQVINKQPRTLNFIFGPVTFQRRYYQAGTKKREFYLDQQLKIKPRRRLSPHYLM</sequence>
<dbReference type="InterPro" id="IPR009620">
    <property type="entry name" value="UPF0236"/>
</dbReference>
<feature type="non-terminal residue" evidence="2">
    <location>
        <position position="84"/>
    </location>
</feature>
<evidence type="ECO:0000313" key="2">
    <source>
        <dbReference type="EMBL" id="OYS71620.1"/>
    </source>
</evidence>
<accession>A0A256SXR6</accession>
<proteinExistence type="inferred from homology"/>
<evidence type="ECO:0000313" key="3">
    <source>
        <dbReference type="Proteomes" id="UP000215747"/>
    </source>
</evidence>